<organism evidence="2 3">
    <name type="scientific">Adineta steineri</name>
    <dbReference type="NCBI Taxonomy" id="433720"/>
    <lineage>
        <taxon>Eukaryota</taxon>
        <taxon>Metazoa</taxon>
        <taxon>Spiralia</taxon>
        <taxon>Gnathifera</taxon>
        <taxon>Rotifera</taxon>
        <taxon>Eurotatoria</taxon>
        <taxon>Bdelloidea</taxon>
        <taxon>Adinetida</taxon>
        <taxon>Adinetidae</taxon>
        <taxon>Adineta</taxon>
    </lineage>
</organism>
<dbReference type="AlphaFoldDB" id="A0A819H7N7"/>
<evidence type="ECO:0000313" key="3">
    <source>
        <dbReference type="Proteomes" id="UP000663844"/>
    </source>
</evidence>
<proteinExistence type="predicted"/>
<gene>
    <name evidence="1" type="ORF">JYZ213_LOCUS30759</name>
    <name evidence="2" type="ORF">OXD698_LOCUS23687</name>
</gene>
<evidence type="ECO:0000313" key="1">
    <source>
        <dbReference type="EMBL" id="CAF1272209.1"/>
    </source>
</evidence>
<evidence type="ECO:0000313" key="2">
    <source>
        <dbReference type="EMBL" id="CAF3896219.1"/>
    </source>
</evidence>
<dbReference type="EMBL" id="CAJOAZ010002116">
    <property type="protein sequence ID" value="CAF3896219.1"/>
    <property type="molecule type" value="Genomic_DNA"/>
</dbReference>
<comment type="caution">
    <text evidence="2">The sequence shown here is derived from an EMBL/GenBank/DDBJ whole genome shotgun (WGS) entry which is preliminary data.</text>
</comment>
<name>A0A819H7N7_9BILA</name>
<reference evidence="2" key="1">
    <citation type="submission" date="2021-02" db="EMBL/GenBank/DDBJ databases">
        <authorList>
            <person name="Nowell W R."/>
        </authorList>
    </citation>
    <scope>NUCLEOTIDE SEQUENCE</scope>
</reference>
<accession>A0A819H7N7</accession>
<dbReference type="Proteomes" id="UP000663844">
    <property type="component" value="Unassembled WGS sequence"/>
</dbReference>
<dbReference type="Proteomes" id="UP000663845">
    <property type="component" value="Unassembled WGS sequence"/>
</dbReference>
<sequence length="188" mass="21596">MEGLTIKQQNGFTYFVYDKPRENSEEKTVIIGENREDELRNVIGYNCIYRYVIKTGCWQRFPVEYSNLVFNVVQTSKYHEQLVARIKPLGQQFSDLEQLSNQNKLLLPSISKEEHIDLSSLTILEDVVDYDSRSKFNGLSPPPIAPRRSRQNSTCSTQSSVRCASFVPPAAAPVRRRRVIKSILSHVQ</sequence>
<dbReference type="EMBL" id="CAJNOG010000500">
    <property type="protein sequence ID" value="CAF1272209.1"/>
    <property type="molecule type" value="Genomic_DNA"/>
</dbReference>
<protein>
    <submittedName>
        <fullName evidence="2">Uncharacterized protein</fullName>
    </submittedName>
</protein>